<feature type="region of interest" description="Disordered" evidence="1">
    <location>
        <begin position="34"/>
        <end position="66"/>
    </location>
</feature>
<dbReference type="EMBL" id="JBAWTH010000046">
    <property type="protein sequence ID" value="KAL2282936.1"/>
    <property type="molecule type" value="Genomic_DNA"/>
</dbReference>
<comment type="caution">
    <text evidence="2">The sequence shown here is derived from an EMBL/GenBank/DDBJ whole genome shotgun (WGS) entry which is preliminary data.</text>
</comment>
<keyword evidence="3" id="KW-1185">Reference proteome</keyword>
<gene>
    <name evidence="2" type="ORF">FJTKL_10288</name>
</gene>
<sequence>MCIKGDGRTYTKFKLGILSCSAFARCTLHPSHVPSATSEPVGHATNPEPDCHLKSPSPGDAGVESHHKSQHIASLCSLAQYHPPEGIPRSVASSGRPALLFQRGQRSLSLAIGPHVDRQVSASIFSIHHCIHLAFETLPIYVIEINMINSQVLSDASPQGGSETRQTPS</sequence>
<dbReference type="Proteomes" id="UP001600888">
    <property type="component" value="Unassembled WGS sequence"/>
</dbReference>
<evidence type="ECO:0000313" key="2">
    <source>
        <dbReference type="EMBL" id="KAL2282936.1"/>
    </source>
</evidence>
<evidence type="ECO:0000313" key="3">
    <source>
        <dbReference type="Proteomes" id="UP001600888"/>
    </source>
</evidence>
<name>A0ABR4EKG4_9PEZI</name>
<accession>A0ABR4EKG4</accession>
<reference evidence="2 3" key="1">
    <citation type="submission" date="2024-03" db="EMBL/GenBank/DDBJ databases">
        <title>A high-quality draft genome sequence of Diaporthe vaccinii, a causative agent of upright dieback and viscid rot disease in cranberry plants.</title>
        <authorList>
            <person name="Sarrasin M."/>
            <person name="Lang B.F."/>
            <person name="Burger G."/>
        </authorList>
    </citation>
    <scope>NUCLEOTIDE SEQUENCE [LARGE SCALE GENOMIC DNA]</scope>
    <source>
        <strain evidence="2 3">IS7</strain>
    </source>
</reference>
<organism evidence="2 3">
    <name type="scientific">Diaporthe vaccinii</name>
    <dbReference type="NCBI Taxonomy" id="105482"/>
    <lineage>
        <taxon>Eukaryota</taxon>
        <taxon>Fungi</taxon>
        <taxon>Dikarya</taxon>
        <taxon>Ascomycota</taxon>
        <taxon>Pezizomycotina</taxon>
        <taxon>Sordariomycetes</taxon>
        <taxon>Sordariomycetidae</taxon>
        <taxon>Diaporthales</taxon>
        <taxon>Diaporthaceae</taxon>
        <taxon>Diaporthe</taxon>
        <taxon>Diaporthe eres species complex</taxon>
    </lineage>
</organism>
<proteinExistence type="predicted"/>
<evidence type="ECO:0000256" key="1">
    <source>
        <dbReference type="SAM" id="MobiDB-lite"/>
    </source>
</evidence>
<protein>
    <submittedName>
        <fullName evidence="2">Uncharacterized protein</fullName>
    </submittedName>
</protein>